<dbReference type="InterPro" id="IPR008928">
    <property type="entry name" value="6-hairpin_glycosidase_sf"/>
</dbReference>
<protein>
    <submittedName>
        <fullName evidence="1">Putative exported protein</fullName>
    </submittedName>
</protein>
<dbReference type="SUPFAM" id="SSF48208">
    <property type="entry name" value="Six-hairpin glycosidases"/>
    <property type="match status" value="1"/>
</dbReference>
<evidence type="ECO:0000313" key="1">
    <source>
        <dbReference type="EMBL" id="KUG25907.1"/>
    </source>
</evidence>
<proteinExistence type="predicted"/>
<accession>A0A0W8G088</accession>
<dbReference type="Gene3D" id="1.50.10.10">
    <property type="match status" value="1"/>
</dbReference>
<dbReference type="InterPro" id="IPR012341">
    <property type="entry name" value="6hp_glycosidase-like_sf"/>
</dbReference>
<name>A0A0W8G088_9ZZZZ</name>
<sequence length="423" mass="49496">MKQYITKYFLLFLLFFIPVSCSENDKLIITNSHLDYLYEEIVVDGKEMAIIHIYSDYPDYTFVGDDDEGIACVDDVARAAVYYLYDWQINSNQVSIDKNKKLLEFVLYLQSDNGYFYNFIWDDYSINKDFKTSVAEPNWWSWRALWALIESYDYYNQHDPVFAERIWKSVEDLITALKEIIPTQYEYEEMNGLKIPTWLPQKYASDQAAVLLLGLLEYYDQTEDTTIYNYMGKLCEGIIAMQLKDTEFKYNGAFLSWQNLWHSWGNLQSYALLKCYPLFKNELILNSVLYELDNFYEFLIVNNYLNYFTVEKSNGKLSEIESEKYSQIAYNIRPMVYALLEAYKITSKDIYAVRAAEAAKWLTGKNPANSVMYNPGNGRIFDGINSENDVNKNSGAESTIEGLLTLLKLKENEIALKYFLSDN</sequence>
<gene>
    <name evidence="1" type="ORF">ASZ90_004260</name>
</gene>
<comment type="caution">
    <text evidence="1">The sequence shown here is derived from an EMBL/GenBank/DDBJ whole genome shotgun (WGS) entry which is preliminary data.</text>
</comment>
<organism evidence="1">
    <name type="scientific">hydrocarbon metagenome</name>
    <dbReference type="NCBI Taxonomy" id="938273"/>
    <lineage>
        <taxon>unclassified sequences</taxon>
        <taxon>metagenomes</taxon>
        <taxon>ecological metagenomes</taxon>
    </lineage>
</organism>
<reference evidence="1" key="1">
    <citation type="journal article" date="2015" name="Proc. Natl. Acad. Sci. U.S.A.">
        <title>Networks of energetic and metabolic interactions define dynamics in microbial communities.</title>
        <authorList>
            <person name="Embree M."/>
            <person name="Liu J.K."/>
            <person name="Al-Bassam M.M."/>
            <person name="Zengler K."/>
        </authorList>
    </citation>
    <scope>NUCLEOTIDE SEQUENCE</scope>
</reference>
<dbReference type="EMBL" id="LNQE01000576">
    <property type="protein sequence ID" value="KUG25907.1"/>
    <property type="molecule type" value="Genomic_DNA"/>
</dbReference>
<dbReference type="GO" id="GO:0005975">
    <property type="term" value="P:carbohydrate metabolic process"/>
    <property type="evidence" value="ECO:0007669"/>
    <property type="project" value="InterPro"/>
</dbReference>
<dbReference type="AlphaFoldDB" id="A0A0W8G088"/>